<reference evidence="2 3" key="1">
    <citation type="journal article" date="2015" name="Sci. Rep.">
        <title>The power of single molecule real-time sequencing technology in the de novo assembly of a eukaryotic genome.</title>
        <authorList>
            <person name="Sakai H."/>
            <person name="Naito K."/>
            <person name="Ogiso-Tanaka E."/>
            <person name="Takahashi Y."/>
            <person name="Iseki K."/>
            <person name="Muto C."/>
            <person name="Satou K."/>
            <person name="Teruya K."/>
            <person name="Shiroma A."/>
            <person name="Shimoji M."/>
            <person name="Hirano T."/>
            <person name="Itoh T."/>
            <person name="Kaga A."/>
            <person name="Tomooka N."/>
        </authorList>
    </citation>
    <scope>NUCLEOTIDE SEQUENCE [LARGE SCALE GENOMIC DNA]</scope>
    <source>
        <strain evidence="3">cv. Shumari</strain>
    </source>
</reference>
<dbReference type="EMBL" id="AP015044">
    <property type="protein sequence ID" value="BAU02000.1"/>
    <property type="molecule type" value="Genomic_DNA"/>
</dbReference>
<organism evidence="2 3">
    <name type="scientific">Vigna angularis var. angularis</name>
    <dbReference type="NCBI Taxonomy" id="157739"/>
    <lineage>
        <taxon>Eukaryota</taxon>
        <taxon>Viridiplantae</taxon>
        <taxon>Streptophyta</taxon>
        <taxon>Embryophyta</taxon>
        <taxon>Tracheophyta</taxon>
        <taxon>Spermatophyta</taxon>
        <taxon>Magnoliopsida</taxon>
        <taxon>eudicotyledons</taxon>
        <taxon>Gunneridae</taxon>
        <taxon>Pentapetalae</taxon>
        <taxon>rosids</taxon>
        <taxon>fabids</taxon>
        <taxon>Fabales</taxon>
        <taxon>Fabaceae</taxon>
        <taxon>Papilionoideae</taxon>
        <taxon>50 kb inversion clade</taxon>
        <taxon>NPAAA clade</taxon>
        <taxon>indigoferoid/millettioid clade</taxon>
        <taxon>Phaseoleae</taxon>
        <taxon>Vigna</taxon>
    </lineage>
</organism>
<keyword evidence="3" id="KW-1185">Reference proteome</keyword>
<dbReference type="AlphaFoldDB" id="A0A0S3TAQ9"/>
<evidence type="ECO:0000313" key="2">
    <source>
        <dbReference type="EMBL" id="BAU02000.1"/>
    </source>
</evidence>
<name>A0A0S3TAQ9_PHAAN</name>
<feature type="region of interest" description="Disordered" evidence="1">
    <location>
        <begin position="61"/>
        <end position="124"/>
    </location>
</feature>
<evidence type="ECO:0000256" key="1">
    <source>
        <dbReference type="SAM" id="MobiDB-lite"/>
    </source>
</evidence>
<feature type="compositionally biased region" description="Basic residues" evidence="1">
    <location>
        <begin position="74"/>
        <end position="88"/>
    </location>
</feature>
<feature type="compositionally biased region" description="Basic and acidic residues" evidence="1">
    <location>
        <begin position="108"/>
        <end position="117"/>
    </location>
</feature>
<proteinExistence type="predicted"/>
<sequence>MGSNNNTTRCTSNGFNVQPAVAATFHVQHVPAATSSCLQHPFNHQAAAASFTTEESSVEAMRRCVPASSQHGPAGRRHNHGLHTTSKHTTRERCLGLVSRTQQQASKGAERKKEFHGLHPAKWP</sequence>
<accession>A0A0S3TAQ9</accession>
<evidence type="ECO:0000313" key="3">
    <source>
        <dbReference type="Proteomes" id="UP000291084"/>
    </source>
</evidence>
<gene>
    <name evidence="2" type="primary">Vigan.11G140000</name>
    <name evidence="2" type="ORF">VIGAN_11140000</name>
</gene>
<protein>
    <submittedName>
        <fullName evidence="2">Uncharacterized protein</fullName>
    </submittedName>
</protein>
<dbReference type="Proteomes" id="UP000291084">
    <property type="component" value="Chromosome 11"/>
</dbReference>